<comment type="caution">
    <text evidence="2">The sequence shown here is derived from an EMBL/GenBank/DDBJ whole genome shotgun (WGS) entry which is preliminary data.</text>
</comment>
<dbReference type="Proteomes" id="UP000198795">
    <property type="component" value="Unassembled WGS sequence"/>
</dbReference>
<reference evidence="2 3" key="1">
    <citation type="submission" date="2016-10" db="EMBL/GenBank/DDBJ databases">
        <authorList>
            <person name="Varghese N."/>
            <person name="Submissions S."/>
        </authorList>
    </citation>
    <scope>NUCLEOTIDE SEQUENCE [LARGE SCALE GENOMIC DNA]</scope>
    <source>
        <strain evidence="2 3">CGMCC 1.6497</strain>
    </source>
</reference>
<accession>A0A1H0NBD2</accession>
<organism evidence="2 3">
    <name type="scientific">Filomicrobium insigne</name>
    <dbReference type="NCBI Taxonomy" id="418854"/>
    <lineage>
        <taxon>Bacteria</taxon>
        <taxon>Pseudomonadati</taxon>
        <taxon>Pseudomonadota</taxon>
        <taxon>Alphaproteobacteria</taxon>
        <taxon>Hyphomicrobiales</taxon>
        <taxon>Hyphomicrobiaceae</taxon>
        <taxon>Filomicrobium</taxon>
    </lineage>
</organism>
<gene>
    <name evidence="2" type="ORF">SAMN04488061_1955</name>
</gene>
<evidence type="ECO:0000256" key="1">
    <source>
        <dbReference type="SAM" id="SignalP"/>
    </source>
</evidence>
<sequence length="40" mass="4189">MSRILASLFVVLALATGVSAAQANTLTLQNHCDDPVFQGD</sequence>
<keyword evidence="3" id="KW-1185">Reference proteome</keyword>
<proteinExistence type="predicted"/>
<dbReference type="EMBL" id="FNJC01000002">
    <property type="protein sequence ID" value="SDO89836.1"/>
    <property type="molecule type" value="Genomic_DNA"/>
</dbReference>
<keyword evidence="1" id="KW-0732">Signal</keyword>
<dbReference type="RefSeq" id="WP_280140623.1">
    <property type="nucleotide sequence ID" value="NZ_FNJC01000002.1"/>
</dbReference>
<feature type="chain" id="PRO_5045153528" evidence="1">
    <location>
        <begin position="24"/>
        <end position="40"/>
    </location>
</feature>
<protein>
    <submittedName>
        <fullName evidence="2">Uncharacterized protein</fullName>
    </submittedName>
</protein>
<name>A0A1H0NBD2_9HYPH</name>
<evidence type="ECO:0000313" key="2">
    <source>
        <dbReference type="EMBL" id="SDO89836.1"/>
    </source>
</evidence>
<evidence type="ECO:0000313" key="3">
    <source>
        <dbReference type="Proteomes" id="UP000198795"/>
    </source>
</evidence>
<feature type="signal peptide" evidence="1">
    <location>
        <begin position="1"/>
        <end position="23"/>
    </location>
</feature>